<keyword evidence="12" id="KW-1185">Reference proteome</keyword>
<keyword evidence="9 10" id="KW-0472">Membrane</keyword>
<dbReference type="GO" id="GO:0006935">
    <property type="term" value="P:chemotaxis"/>
    <property type="evidence" value="ECO:0007669"/>
    <property type="project" value="UniProtKB-KW"/>
</dbReference>
<evidence type="ECO:0000256" key="7">
    <source>
        <dbReference type="ARBA" id="ARBA00022779"/>
    </source>
</evidence>
<keyword evidence="10" id="KW-0997">Cell inner membrane</keyword>
<keyword evidence="6 10" id="KW-0812">Transmembrane</keyword>
<comment type="caution">
    <text evidence="11">The sequence shown here is derived from an EMBL/GenBank/DDBJ whole genome shotgun (WGS) entry which is preliminary data.</text>
</comment>
<dbReference type="GO" id="GO:0071973">
    <property type="term" value="P:bacterial-type flagellum-dependent cell motility"/>
    <property type="evidence" value="ECO:0007669"/>
    <property type="project" value="InterPro"/>
</dbReference>
<evidence type="ECO:0000313" key="12">
    <source>
        <dbReference type="Proteomes" id="UP000295696"/>
    </source>
</evidence>
<gene>
    <name evidence="11" type="ORF">EDD52_102102</name>
</gene>
<evidence type="ECO:0000256" key="4">
    <source>
        <dbReference type="ARBA" id="ARBA00022475"/>
    </source>
</evidence>
<proteinExistence type="inferred from homology"/>
<dbReference type="OrthoDB" id="7619358at2"/>
<evidence type="ECO:0000256" key="1">
    <source>
        <dbReference type="ARBA" id="ARBA00002254"/>
    </source>
</evidence>
<name>A0A4V2UPL2_9RHOB</name>
<evidence type="ECO:0000256" key="5">
    <source>
        <dbReference type="ARBA" id="ARBA00022500"/>
    </source>
</evidence>
<comment type="subcellular location">
    <subcellularLocation>
        <location evidence="10">Cell inner membrane</location>
    </subcellularLocation>
    <subcellularLocation>
        <location evidence="2">Cell membrane</location>
        <topology evidence="2">Single-pass membrane protein</topology>
    </subcellularLocation>
</comment>
<keyword evidence="11" id="KW-0282">Flagellum</keyword>
<protein>
    <recommendedName>
        <fullName evidence="10">Flagellar protein FliL</fullName>
    </recommendedName>
</protein>
<dbReference type="EMBL" id="SLZU01000002">
    <property type="protein sequence ID" value="TCS66286.1"/>
    <property type="molecule type" value="Genomic_DNA"/>
</dbReference>
<evidence type="ECO:0000256" key="8">
    <source>
        <dbReference type="ARBA" id="ARBA00022989"/>
    </source>
</evidence>
<evidence type="ECO:0000256" key="9">
    <source>
        <dbReference type="ARBA" id="ARBA00023136"/>
    </source>
</evidence>
<keyword evidence="11" id="KW-0969">Cilium</keyword>
<feature type="transmembrane region" description="Helical" evidence="10">
    <location>
        <begin position="20"/>
        <end position="38"/>
    </location>
</feature>
<reference evidence="11 12" key="1">
    <citation type="submission" date="2019-03" db="EMBL/GenBank/DDBJ databases">
        <title>Genomic Encyclopedia of Type Strains, Phase IV (KMG-IV): sequencing the most valuable type-strain genomes for metagenomic binning, comparative biology and taxonomic classification.</title>
        <authorList>
            <person name="Goeker M."/>
        </authorList>
    </citation>
    <scope>NUCLEOTIDE SEQUENCE [LARGE SCALE GENOMIC DNA]</scope>
    <source>
        <strain evidence="11 12">DSM 104836</strain>
    </source>
</reference>
<keyword evidence="11" id="KW-0966">Cell projection</keyword>
<sequence>MTDAAVPEEIIAPKRSKMPMILGLVLAVAGGSGGYFAAQNGLIPGLGHEPVTEDPAKEMHVPDSLPDVAFLPMDPMVISIGEGAQRSHVRFAAQLEVPSAYQDEVGFLLPRVVNVLNSYLRALELKDFEAPAALPKLRGQMLRRVQLVVGEGRVNDILVMEFIVN</sequence>
<dbReference type="InterPro" id="IPR005503">
    <property type="entry name" value="FliL"/>
</dbReference>
<evidence type="ECO:0000256" key="10">
    <source>
        <dbReference type="RuleBase" id="RU364125"/>
    </source>
</evidence>
<keyword evidence="5 10" id="KW-0145">Chemotaxis</keyword>
<keyword evidence="7 10" id="KW-0283">Flagellar rotation</keyword>
<comment type="function">
    <text evidence="1 10">Controls the rotational direction of flagella during chemotaxis.</text>
</comment>
<dbReference type="Proteomes" id="UP000295696">
    <property type="component" value="Unassembled WGS sequence"/>
</dbReference>
<dbReference type="GO" id="GO:0009425">
    <property type="term" value="C:bacterial-type flagellum basal body"/>
    <property type="evidence" value="ECO:0007669"/>
    <property type="project" value="InterPro"/>
</dbReference>
<accession>A0A4V2UPL2</accession>
<keyword evidence="8 10" id="KW-1133">Transmembrane helix</keyword>
<organism evidence="11 12">
    <name type="scientific">Primorskyibacter sedentarius</name>
    <dbReference type="NCBI Taxonomy" id="745311"/>
    <lineage>
        <taxon>Bacteria</taxon>
        <taxon>Pseudomonadati</taxon>
        <taxon>Pseudomonadota</taxon>
        <taxon>Alphaproteobacteria</taxon>
        <taxon>Rhodobacterales</taxon>
        <taxon>Roseobacteraceae</taxon>
        <taxon>Primorskyibacter</taxon>
    </lineage>
</organism>
<evidence type="ECO:0000313" key="11">
    <source>
        <dbReference type="EMBL" id="TCS66286.1"/>
    </source>
</evidence>
<comment type="similarity">
    <text evidence="3 10">Belongs to the FliL family.</text>
</comment>
<evidence type="ECO:0000256" key="6">
    <source>
        <dbReference type="ARBA" id="ARBA00022692"/>
    </source>
</evidence>
<evidence type="ECO:0000256" key="2">
    <source>
        <dbReference type="ARBA" id="ARBA00004162"/>
    </source>
</evidence>
<dbReference type="Pfam" id="PF03748">
    <property type="entry name" value="FliL"/>
    <property type="match status" value="1"/>
</dbReference>
<dbReference type="GO" id="GO:0005886">
    <property type="term" value="C:plasma membrane"/>
    <property type="evidence" value="ECO:0007669"/>
    <property type="project" value="UniProtKB-SubCell"/>
</dbReference>
<evidence type="ECO:0000256" key="3">
    <source>
        <dbReference type="ARBA" id="ARBA00008281"/>
    </source>
</evidence>
<keyword evidence="4" id="KW-1003">Cell membrane</keyword>
<dbReference type="RefSeq" id="WP_132242237.1">
    <property type="nucleotide sequence ID" value="NZ_SLZU01000002.1"/>
</dbReference>
<dbReference type="AlphaFoldDB" id="A0A4V2UPL2"/>